<reference evidence="1 2" key="1">
    <citation type="submission" date="2019-09" db="EMBL/GenBank/DDBJ databases">
        <title>Whole genome shotgun sequencing (WGS) of Ellagibacter isourolithinifaciens DSM 104140(T) and Adlercreutzia muris DSM 29508(T).</title>
        <authorList>
            <person name="Stoll D.A."/>
            <person name="Danylec N."/>
            <person name="Huch M."/>
        </authorList>
    </citation>
    <scope>NUCLEOTIDE SEQUENCE [LARGE SCALE GENOMIC DNA]</scope>
    <source>
        <strain evidence="1 2">DSM 104140</strain>
    </source>
</reference>
<comment type="caution">
    <text evidence="1">The sequence shown here is derived from an EMBL/GenBank/DDBJ whole genome shotgun (WGS) entry which is preliminary data.</text>
</comment>
<dbReference type="GeneID" id="98658689"/>
<dbReference type="EMBL" id="WAJR01000033">
    <property type="protein sequence ID" value="KAB1636601.1"/>
    <property type="molecule type" value="Genomic_DNA"/>
</dbReference>
<protein>
    <submittedName>
        <fullName evidence="1">Uncharacterized protein</fullName>
    </submittedName>
</protein>
<name>A0A6N6NJG4_9ACTN</name>
<dbReference type="RefSeq" id="WP_158050324.1">
    <property type="nucleotide sequence ID" value="NZ_WAJR01000033.1"/>
</dbReference>
<sequence>MADWGASGRVDSYEFRLVDPFTLQETGETVSTIEGESQLSFNYYGDNIATGTIVTDADDIGKLVRVYHTVSVGGEEATEVLGTFFADSSTATAKHHAIKRTHACYSTLYRHTEDSFVQDFARTAGTNIVGEMRDIVEADGGHLRTLPSLRDEASRTHTVDIWFEIGTNKGEALRTICGWCGWELGVDPYGYVTVGAYTAPQDKAISYEFEDGESCTYAAGYDFSNTNAKAVNRCIAYFSRTSKQDDPDKDNYDPWPLSDSTFVDLPERSPFSYQRTGRHRTYVLKVGDACSHDDLVAQAQRYLDENSGAYYSFQIEHAGIPGLRVGDVVRYVNRRDGSKDIDLRLQVAEMQMTLGPGCMCRTTLREVD</sequence>
<accession>A0A6N6NJG4</accession>
<organism evidence="1 2">
    <name type="scientific">Ellagibacter isourolithinifaciens</name>
    <dbReference type="NCBI Taxonomy" id="2137581"/>
    <lineage>
        <taxon>Bacteria</taxon>
        <taxon>Bacillati</taxon>
        <taxon>Actinomycetota</taxon>
        <taxon>Coriobacteriia</taxon>
        <taxon>Eggerthellales</taxon>
        <taxon>Eggerthellaceae</taxon>
        <taxon>Ellagibacter</taxon>
    </lineage>
</organism>
<proteinExistence type="predicted"/>
<evidence type="ECO:0000313" key="2">
    <source>
        <dbReference type="Proteomes" id="UP000468668"/>
    </source>
</evidence>
<gene>
    <name evidence="1" type="ORF">F8C90_09720</name>
</gene>
<dbReference type="Proteomes" id="UP000468668">
    <property type="component" value="Unassembled WGS sequence"/>
</dbReference>
<dbReference type="AlphaFoldDB" id="A0A6N6NJG4"/>
<dbReference type="OrthoDB" id="3330133at2"/>
<evidence type="ECO:0000313" key="1">
    <source>
        <dbReference type="EMBL" id="KAB1636601.1"/>
    </source>
</evidence>
<keyword evidence="2" id="KW-1185">Reference proteome</keyword>